<evidence type="ECO:0000313" key="2">
    <source>
        <dbReference type="EMBL" id="OGN27339.1"/>
    </source>
</evidence>
<dbReference type="Proteomes" id="UP000178444">
    <property type="component" value="Unassembled WGS sequence"/>
</dbReference>
<feature type="domain" description="DNA ligase D polymerase" evidence="1">
    <location>
        <begin position="29"/>
        <end position="282"/>
    </location>
</feature>
<dbReference type="CDD" id="cd04865">
    <property type="entry name" value="LigD_Pol_like_2"/>
    <property type="match status" value="1"/>
</dbReference>
<dbReference type="Gene3D" id="3.90.920.10">
    <property type="entry name" value="DNA primase, PRIM domain"/>
    <property type="match status" value="1"/>
</dbReference>
<dbReference type="PANTHER" id="PTHR42705">
    <property type="entry name" value="BIFUNCTIONAL NON-HOMOLOGOUS END JOINING PROTEIN LIGD"/>
    <property type="match status" value="1"/>
</dbReference>
<dbReference type="EMBL" id="MGKO01000012">
    <property type="protein sequence ID" value="OGN27339.1"/>
    <property type="molecule type" value="Genomic_DNA"/>
</dbReference>
<organism evidence="2 3">
    <name type="scientific">Candidatus Yanofskybacteria bacterium RIFCSPLOWO2_01_FULL_49_17</name>
    <dbReference type="NCBI Taxonomy" id="1802700"/>
    <lineage>
        <taxon>Bacteria</taxon>
        <taxon>Candidatus Yanofskyibacteriota</taxon>
    </lineage>
</organism>
<reference evidence="2 3" key="1">
    <citation type="journal article" date="2016" name="Nat. Commun.">
        <title>Thousands of microbial genomes shed light on interconnected biogeochemical processes in an aquifer system.</title>
        <authorList>
            <person name="Anantharaman K."/>
            <person name="Brown C.T."/>
            <person name="Hug L.A."/>
            <person name="Sharon I."/>
            <person name="Castelle C.J."/>
            <person name="Probst A.J."/>
            <person name="Thomas B.C."/>
            <person name="Singh A."/>
            <person name="Wilkins M.J."/>
            <person name="Karaoz U."/>
            <person name="Brodie E.L."/>
            <person name="Williams K.H."/>
            <person name="Hubbard S.S."/>
            <person name="Banfield J.F."/>
        </authorList>
    </citation>
    <scope>NUCLEOTIDE SEQUENCE [LARGE SCALE GENOMIC DNA]</scope>
</reference>
<sequence>MTNGYLKIDGHEVTVTNRDKVYFPGEGITKGDIIDYYWSVASLILPYLKDRPENLNRHPDGIDGESFYQKDVDHEGPDWVRTVGIHSESTGKTVRYLVCDDEAALVYIANLGCIEINPWNSRVDKLDKPDYLIVELDPQNIDFSDVIKTAQEVRKIFEELEIESYCKTSGKRGLHIFVPTGAKYAYETVRDIAELIAKEVNRRLPEITSVVRDPAKRKRLVYVDYLQNSKGQTLAAPYSARPVLGATVSTPLEWSEVRVGLDPKKFTIKNILKRVDKKGDLWQPVLGKGINLDKISSRLERL</sequence>
<dbReference type="InterPro" id="IPR052171">
    <property type="entry name" value="NHEJ_LigD"/>
</dbReference>
<dbReference type="PANTHER" id="PTHR42705:SF3">
    <property type="entry name" value="ATP-DEPENDENT DNA LIGASE"/>
    <property type="match status" value="1"/>
</dbReference>
<evidence type="ECO:0000313" key="3">
    <source>
        <dbReference type="Proteomes" id="UP000178444"/>
    </source>
</evidence>
<dbReference type="Pfam" id="PF21686">
    <property type="entry name" value="LigD_Prim-Pol"/>
    <property type="match status" value="1"/>
</dbReference>
<evidence type="ECO:0000259" key="1">
    <source>
        <dbReference type="Pfam" id="PF21686"/>
    </source>
</evidence>
<protein>
    <submittedName>
        <fullName evidence="2">DNA polymerase LigD</fullName>
    </submittedName>
</protein>
<name>A0A1F8GSC0_9BACT</name>
<dbReference type="InterPro" id="IPR014145">
    <property type="entry name" value="LigD_pol_dom"/>
</dbReference>
<dbReference type="AlphaFoldDB" id="A0A1F8GSC0"/>
<accession>A0A1F8GSC0</accession>
<comment type="caution">
    <text evidence="2">The sequence shown here is derived from an EMBL/GenBank/DDBJ whole genome shotgun (WGS) entry which is preliminary data.</text>
</comment>
<dbReference type="NCBIfam" id="TIGR02778">
    <property type="entry name" value="ligD_pol"/>
    <property type="match status" value="1"/>
</dbReference>
<proteinExistence type="predicted"/>
<gene>
    <name evidence="2" type="ORF">A2941_01835</name>
</gene>